<sequence>MTGGWGQSECLQPTDSFPDPSQHSLHLGLRRTTGPPPLVEGPGKPSEEGGRRCPPGLTRLCGSPSDTTPIAQEERDGAEARAGARLECQLLGRKPPWDPHDSTAHPPQRHPPRAQVIRGPSVTKVLVLDMVRGPSRVPGGPRTELPHGALVSRVHLLTGGPGAPGLHHRTSV</sequence>
<feature type="compositionally biased region" description="Polar residues" evidence="1">
    <location>
        <begin position="9"/>
        <end position="24"/>
    </location>
</feature>
<dbReference type="AlphaFoldDB" id="A0A5N4ED56"/>
<dbReference type="Proteomes" id="UP000299084">
    <property type="component" value="Unassembled WGS sequence"/>
</dbReference>
<keyword evidence="3" id="KW-1185">Reference proteome</keyword>
<evidence type="ECO:0000256" key="1">
    <source>
        <dbReference type="SAM" id="MobiDB-lite"/>
    </source>
</evidence>
<name>A0A5N4ED56_CAMDR</name>
<feature type="region of interest" description="Disordered" evidence="1">
    <location>
        <begin position="1"/>
        <end position="115"/>
    </location>
</feature>
<comment type="caution">
    <text evidence="2">The sequence shown here is derived from an EMBL/GenBank/DDBJ whole genome shotgun (WGS) entry which is preliminary data.</text>
</comment>
<evidence type="ECO:0000313" key="3">
    <source>
        <dbReference type="Proteomes" id="UP000299084"/>
    </source>
</evidence>
<protein>
    <submittedName>
        <fullName evidence="2">Uncharacterized protein</fullName>
    </submittedName>
</protein>
<accession>A0A5N4ED56</accession>
<proteinExistence type="predicted"/>
<evidence type="ECO:0000313" key="2">
    <source>
        <dbReference type="EMBL" id="KAB1281411.1"/>
    </source>
</evidence>
<dbReference type="EMBL" id="JWIN03000003">
    <property type="protein sequence ID" value="KAB1281411.1"/>
    <property type="molecule type" value="Genomic_DNA"/>
</dbReference>
<organism evidence="2 3">
    <name type="scientific">Camelus dromedarius</name>
    <name type="common">Dromedary</name>
    <name type="synonym">Arabian camel</name>
    <dbReference type="NCBI Taxonomy" id="9838"/>
    <lineage>
        <taxon>Eukaryota</taxon>
        <taxon>Metazoa</taxon>
        <taxon>Chordata</taxon>
        <taxon>Craniata</taxon>
        <taxon>Vertebrata</taxon>
        <taxon>Euteleostomi</taxon>
        <taxon>Mammalia</taxon>
        <taxon>Eutheria</taxon>
        <taxon>Laurasiatheria</taxon>
        <taxon>Artiodactyla</taxon>
        <taxon>Tylopoda</taxon>
        <taxon>Camelidae</taxon>
        <taxon>Camelus</taxon>
    </lineage>
</organism>
<reference evidence="2 3" key="1">
    <citation type="journal article" date="2019" name="Mol. Ecol. Resour.">
        <title>Improving Illumina assemblies with Hi-C and long reads: an example with the North African dromedary.</title>
        <authorList>
            <person name="Elbers J.P."/>
            <person name="Rogers M.F."/>
            <person name="Perelman P.L."/>
            <person name="Proskuryakova A.A."/>
            <person name="Serdyukova N.A."/>
            <person name="Johnson W.E."/>
            <person name="Horin P."/>
            <person name="Corander J."/>
            <person name="Murphy D."/>
            <person name="Burger P.A."/>
        </authorList>
    </citation>
    <scope>NUCLEOTIDE SEQUENCE [LARGE SCALE GENOMIC DNA]</scope>
    <source>
        <strain evidence="2">Drom800</strain>
        <tissue evidence="2">Blood</tissue>
    </source>
</reference>
<feature type="compositionally biased region" description="Basic and acidic residues" evidence="1">
    <location>
        <begin position="72"/>
        <end position="84"/>
    </location>
</feature>
<gene>
    <name evidence="2" type="ORF">Cadr_000004030</name>
</gene>